<feature type="domain" description="Transposase (putative) YhgA-like" evidence="2">
    <location>
        <begin position="27"/>
        <end position="228"/>
    </location>
</feature>
<dbReference type="Proteomes" id="UP000044625">
    <property type="component" value="Unassembled WGS sequence"/>
</dbReference>
<keyword evidence="4" id="KW-1185">Reference proteome</keyword>
<gene>
    <name evidence="3" type="ORF">ERS137968_03553</name>
</gene>
<dbReference type="InterPro" id="IPR051699">
    <property type="entry name" value="Rpn/YhgA-like_nuclease"/>
</dbReference>
<comment type="caution">
    <text evidence="3">The sequence shown here is derived from an EMBL/GenBank/DDBJ whole genome shotgun (WGS) entry which is preliminary data.</text>
</comment>
<dbReference type="PANTHER" id="PTHR34611">
    <property type="match status" value="1"/>
</dbReference>
<evidence type="ECO:0000313" key="4">
    <source>
        <dbReference type="Proteomes" id="UP000044625"/>
    </source>
</evidence>
<evidence type="ECO:0000256" key="1">
    <source>
        <dbReference type="ARBA" id="ARBA00009787"/>
    </source>
</evidence>
<dbReference type="PANTHER" id="PTHR34611:SF4">
    <property type="entry name" value="RECOMBINATION-PROMOTING NUCLEASE PSLT051"/>
    <property type="match status" value="1"/>
</dbReference>
<dbReference type="EMBL" id="CWJL01000021">
    <property type="protein sequence ID" value="CRY68442.1"/>
    <property type="molecule type" value="Genomic_DNA"/>
</dbReference>
<accession>A0ABM9TT52</accession>
<proteinExistence type="inferred from homology"/>
<dbReference type="Pfam" id="PF04754">
    <property type="entry name" value="Transposase_31"/>
    <property type="match status" value="1"/>
</dbReference>
<reference evidence="3 4" key="1">
    <citation type="submission" date="2015-03" db="EMBL/GenBank/DDBJ databases">
        <authorList>
            <consortium name="Pathogen Informatics"/>
            <person name="Murphy D."/>
        </authorList>
    </citation>
    <scope>NUCLEOTIDE SEQUENCE [LARGE SCALE GENOMIC DNA]</scope>
    <source>
        <strain evidence="4">type strain: CIP110230</strain>
    </source>
</reference>
<evidence type="ECO:0000313" key="3">
    <source>
        <dbReference type="EMBL" id="CRY68442.1"/>
    </source>
</evidence>
<sequence>MFVLKWCGVIAHTDPHNYHRPMKTTPTPHDALFKNFVTKPETAYDLLDIHLPPALRKICDLKTLRLESGSFIENDLRAYYSDVLYSLKMQGQDGYVYALIEHQSSPDKHMAFRLMRYAIAAMQSHLDAGHDQLPLVIPMLFYHGMVTPYPYPMSWLQAFSAPTLAGELYGGNFPLIDVTVIPDDEIMTHKRVALLELLQKHIRQRDLSELSDELVRLLSNGYTSKDQLISVIHYILQNGDTAEPERFIRDLARHLPQHEEELMTIAQKLEYKAHQAGRVEGIQEGIQEGLTEGIQIGEANGLKKGKLEVARTMLANGLDRATVMKMTGLSEEELAQICH</sequence>
<dbReference type="InterPro" id="IPR010106">
    <property type="entry name" value="RpnA"/>
</dbReference>
<organism evidence="3 4">
    <name type="scientific">Yersinia pekkanenii</name>
    <dbReference type="NCBI Taxonomy" id="1288385"/>
    <lineage>
        <taxon>Bacteria</taxon>
        <taxon>Pseudomonadati</taxon>
        <taxon>Pseudomonadota</taxon>
        <taxon>Gammaproteobacteria</taxon>
        <taxon>Enterobacterales</taxon>
        <taxon>Yersiniaceae</taxon>
        <taxon>Yersinia</taxon>
    </lineage>
</organism>
<protein>
    <submittedName>
        <fullName evidence="3">Transposase</fullName>
    </submittedName>
</protein>
<evidence type="ECO:0000259" key="2">
    <source>
        <dbReference type="Pfam" id="PF04754"/>
    </source>
</evidence>
<comment type="similarity">
    <text evidence="1">Belongs to the Rpn/YhgA-like nuclease family.</text>
</comment>
<dbReference type="InterPro" id="IPR006842">
    <property type="entry name" value="Transposase_31"/>
</dbReference>
<name>A0ABM9TT52_9GAMM</name>
<dbReference type="NCBIfam" id="TIGR01784">
    <property type="entry name" value="T_den_put_tspse"/>
    <property type="match status" value="1"/>
</dbReference>